<feature type="transmembrane region" description="Helical" evidence="7">
    <location>
        <begin position="201"/>
        <end position="220"/>
    </location>
</feature>
<accession>A0A0N5CW78</accession>
<dbReference type="Pfam" id="PF06027">
    <property type="entry name" value="SLC35F"/>
    <property type="match status" value="1"/>
</dbReference>
<dbReference type="InterPro" id="IPR037185">
    <property type="entry name" value="EmrE-like"/>
</dbReference>
<keyword evidence="6 7" id="KW-0472">Membrane</keyword>
<evidence type="ECO:0000256" key="4">
    <source>
        <dbReference type="ARBA" id="ARBA00022692"/>
    </source>
</evidence>
<evidence type="ECO:0000256" key="3">
    <source>
        <dbReference type="ARBA" id="ARBA00022448"/>
    </source>
</evidence>
<feature type="transmembrane region" description="Helical" evidence="7">
    <location>
        <begin position="87"/>
        <end position="111"/>
    </location>
</feature>
<dbReference type="OrthoDB" id="29773at2759"/>
<dbReference type="WBParaSite" id="TCLT_0000459301-mRNA-1">
    <property type="protein sequence ID" value="TCLT_0000459301-mRNA-1"/>
    <property type="gene ID" value="TCLT_0000459301"/>
</dbReference>
<dbReference type="GO" id="GO:0022857">
    <property type="term" value="F:transmembrane transporter activity"/>
    <property type="evidence" value="ECO:0007669"/>
    <property type="project" value="InterPro"/>
</dbReference>
<sequence length="439" mass="48949">MDKKSIDETPNNKKAYFVGDDVVSEEEKVNEAALIANNETFDPAMRFLRIIICVMLVITGSVNTLAAKWADRININGRYFNHPFFQATVMFVGEMCCGVVFFVVLFVQRYFGKRRQKKMLNGAKKECQVYEEADGLKTSLEKTGESVSAENDVSLQSDRLEIPQIPHFNYFLFAAPAFCDVFATSLLYVGLTLTSAASSQMLRGAVIIFTGFFSVICLRMKLRLYQWLGILMVVVGLVIVGVADILFTHEAEGSEKKSVLVGDILVIFSQIIVAVQVVVEQKLLSDFNCPALLAVGLEGIFGFLILSILMVPMFFIHVPPMFSNSPENRLEDALDAFQEMRDSGELVAALSLTLISIAFFNFSGVSVTKYMDATTRMVLDSIRTIIIWAVSIPLFHSNFIPLQLLGFASLVFGMFMYNDVFIGPLLRKTKFGALLYPTV</sequence>
<name>A0A0N5CW78_THECL</name>
<feature type="transmembrane region" description="Helical" evidence="7">
    <location>
        <begin position="259"/>
        <end position="279"/>
    </location>
</feature>
<reference evidence="8 9" key="2">
    <citation type="submission" date="2018-11" db="EMBL/GenBank/DDBJ databases">
        <authorList>
            <consortium name="Pathogen Informatics"/>
        </authorList>
    </citation>
    <scope>NUCLEOTIDE SEQUENCE [LARGE SCALE GENOMIC DNA]</scope>
</reference>
<dbReference type="PANTHER" id="PTHR13146">
    <property type="match status" value="1"/>
</dbReference>
<evidence type="ECO:0000313" key="10">
    <source>
        <dbReference type="WBParaSite" id="TCLT_0000459301-mRNA-1"/>
    </source>
</evidence>
<keyword evidence="9" id="KW-1185">Reference proteome</keyword>
<evidence type="ECO:0000256" key="1">
    <source>
        <dbReference type="ARBA" id="ARBA00004141"/>
    </source>
</evidence>
<evidence type="ECO:0000256" key="7">
    <source>
        <dbReference type="SAM" id="Phobius"/>
    </source>
</evidence>
<protein>
    <submittedName>
        <fullName evidence="10">Solute carrier family 35 member F6</fullName>
    </submittedName>
</protein>
<feature type="transmembrane region" description="Helical" evidence="7">
    <location>
        <begin position="47"/>
        <end position="67"/>
    </location>
</feature>
<gene>
    <name evidence="8" type="ORF">TCLT_LOCUS4582</name>
</gene>
<feature type="transmembrane region" description="Helical" evidence="7">
    <location>
        <begin position="377"/>
        <end position="396"/>
    </location>
</feature>
<dbReference type="AlphaFoldDB" id="A0A0N5CW78"/>
<dbReference type="STRING" id="103827.A0A0N5CW78"/>
<comment type="subcellular location">
    <subcellularLocation>
        <location evidence="1">Membrane</location>
        <topology evidence="1">Multi-pass membrane protein</topology>
    </subcellularLocation>
</comment>
<evidence type="ECO:0000313" key="9">
    <source>
        <dbReference type="Proteomes" id="UP000276776"/>
    </source>
</evidence>
<reference evidence="10" key="1">
    <citation type="submission" date="2017-02" db="UniProtKB">
        <authorList>
            <consortium name="WormBaseParasite"/>
        </authorList>
    </citation>
    <scope>IDENTIFICATION</scope>
</reference>
<evidence type="ECO:0000256" key="5">
    <source>
        <dbReference type="ARBA" id="ARBA00022989"/>
    </source>
</evidence>
<dbReference type="Proteomes" id="UP000276776">
    <property type="component" value="Unassembled WGS sequence"/>
</dbReference>
<organism evidence="10">
    <name type="scientific">Thelazia callipaeda</name>
    <name type="common">Oriental eyeworm</name>
    <name type="synonym">Parasitic nematode</name>
    <dbReference type="NCBI Taxonomy" id="103827"/>
    <lineage>
        <taxon>Eukaryota</taxon>
        <taxon>Metazoa</taxon>
        <taxon>Ecdysozoa</taxon>
        <taxon>Nematoda</taxon>
        <taxon>Chromadorea</taxon>
        <taxon>Rhabditida</taxon>
        <taxon>Spirurina</taxon>
        <taxon>Spiruromorpha</taxon>
        <taxon>Thelazioidea</taxon>
        <taxon>Thelaziidae</taxon>
        <taxon>Thelazia</taxon>
    </lineage>
</organism>
<dbReference type="PANTHER" id="PTHR13146:SF0">
    <property type="entry name" value="SOLUTE CARRIER FAMILY 35 MEMBER F6"/>
    <property type="match status" value="1"/>
</dbReference>
<dbReference type="SUPFAM" id="SSF103481">
    <property type="entry name" value="Multidrug resistance efflux transporter EmrE"/>
    <property type="match status" value="1"/>
</dbReference>
<keyword evidence="3" id="KW-0813">Transport</keyword>
<dbReference type="OMA" id="CFIFEEL"/>
<keyword evidence="5 7" id="KW-1133">Transmembrane helix</keyword>
<evidence type="ECO:0000256" key="6">
    <source>
        <dbReference type="ARBA" id="ARBA00023136"/>
    </source>
</evidence>
<evidence type="ECO:0000256" key="2">
    <source>
        <dbReference type="ARBA" id="ARBA00007863"/>
    </source>
</evidence>
<feature type="transmembrane region" description="Helical" evidence="7">
    <location>
        <begin position="168"/>
        <end position="189"/>
    </location>
</feature>
<dbReference type="EMBL" id="UYYF01004294">
    <property type="protein sequence ID" value="VDN01720.1"/>
    <property type="molecule type" value="Genomic_DNA"/>
</dbReference>
<keyword evidence="4 7" id="KW-0812">Transmembrane</keyword>
<comment type="similarity">
    <text evidence="2">Belongs to the SLC35F solute transporter family.</text>
</comment>
<feature type="transmembrane region" description="Helical" evidence="7">
    <location>
        <begin position="291"/>
        <end position="316"/>
    </location>
</feature>
<dbReference type="GO" id="GO:0016020">
    <property type="term" value="C:membrane"/>
    <property type="evidence" value="ECO:0007669"/>
    <property type="project" value="UniProtKB-SubCell"/>
</dbReference>
<dbReference type="InterPro" id="IPR009262">
    <property type="entry name" value="SLC35_F1/F2/F6"/>
</dbReference>
<proteinExistence type="inferred from homology"/>
<feature type="transmembrane region" description="Helical" evidence="7">
    <location>
        <begin position="346"/>
        <end position="365"/>
    </location>
</feature>
<evidence type="ECO:0000313" key="8">
    <source>
        <dbReference type="EMBL" id="VDN01720.1"/>
    </source>
</evidence>
<feature type="transmembrane region" description="Helical" evidence="7">
    <location>
        <begin position="227"/>
        <end position="247"/>
    </location>
</feature>
<feature type="transmembrane region" description="Helical" evidence="7">
    <location>
        <begin position="402"/>
        <end position="422"/>
    </location>
</feature>